<protein>
    <submittedName>
        <fullName evidence="1">Uncharacterized protein</fullName>
    </submittedName>
</protein>
<gene>
    <name evidence="1" type="ORF">A2Y68_02880</name>
</gene>
<comment type="caution">
    <text evidence="1">The sequence shown here is derived from an EMBL/GenBank/DDBJ whole genome shotgun (WGS) entry which is preliminary data.</text>
</comment>
<reference evidence="1 2" key="1">
    <citation type="journal article" date="2016" name="Nat. Commun.">
        <title>Thousands of microbial genomes shed light on interconnected biogeochemical processes in an aquifer system.</title>
        <authorList>
            <person name="Anantharaman K."/>
            <person name="Brown C.T."/>
            <person name="Hug L.A."/>
            <person name="Sharon I."/>
            <person name="Castelle C.J."/>
            <person name="Probst A.J."/>
            <person name="Thomas B.C."/>
            <person name="Singh A."/>
            <person name="Wilkins M.J."/>
            <person name="Karaoz U."/>
            <person name="Brodie E.L."/>
            <person name="Williams K.H."/>
            <person name="Hubbard S.S."/>
            <person name="Banfield J.F."/>
        </authorList>
    </citation>
    <scope>NUCLEOTIDE SEQUENCE [LARGE SCALE GENOMIC DNA]</scope>
</reference>
<evidence type="ECO:0000313" key="2">
    <source>
        <dbReference type="Proteomes" id="UP000176778"/>
    </source>
</evidence>
<organism evidence="1 2">
    <name type="scientific">Candidatus Woesebacteria bacterium RBG_13_46_13</name>
    <dbReference type="NCBI Taxonomy" id="1802479"/>
    <lineage>
        <taxon>Bacteria</taxon>
        <taxon>Candidatus Woeseibacteriota</taxon>
    </lineage>
</organism>
<evidence type="ECO:0000313" key="1">
    <source>
        <dbReference type="EMBL" id="OGM10354.1"/>
    </source>
</evidence>
<sequence>MLVNITADTGKKGEREMKGRLVLKVRPKKGASITFLSSVLAGSIPAVVAKTVSGGKATFEPDKDGNFEVRLLDETFEGQLKRLLESTSFEVLELQEVA</sequence>
<dbReference type="AlphaFoldDB" id="A0A1F7X5I5"/>
<dbReference type="EMBL" id="MGFR01000001">
    <property type="protein sequence ID" value="OGM10354.1"/>
    <property type="molecule type" value="Genomic_DNA"/>
</dbReference>
<accession>A0A1F7X5I5</accession>
<name>A0A1F7X5I5_9BACT</name>
<proteinExistence type="predicted"/>
<dbReference type="STRING" id="1802479.A2Y68_02880"/>
<dbReference type="Proteomes" id="UP000176778">
    <property type="component" value="Unassembled WGS sequence"/>
</dbReference>